<keyword evidence="5" id="KW-0732">Signal</keyword>
<dbReference type="PANTHER" id="PTHR12815">
    <property type="entry name" value="SORTING AND ASSEMBLY MACHINERY SAMM50 PROTEIN FAMILY MEMBER"/>
    <property type="match status" value="1"/>
</dbReference>
<keyword evidence="3" id="KW-0812">Transmembrane</keyword>
<dbReference type="Pfam" id="PF07244">
    <property type="entry name" value="POTRA"/>
    <property type="match status" value="1"/>
</dbReference>
<keyword evidence="8" id="KW-1185">Reference proteome</keyword>
<dbReference type="PANTHER" id="PTHR12815:SF18">
    <property type="entry name" value="SORTING AND ASSEMBLY MACHINERY COMPONENT 50 HOMOLOG"/>
    <property type="match status" value="1"/>
</dbReference>
<comment type="subcellular location">
    <subcellularLocation>
        <location evidence="1">Membrane</location>
    </subcellularLocation>
</comment>
<dbReference type="PROSITE" id="PS51779">
    <property type="entry name" value="POTRA"/>
    <property type="match status" value="1"/>
</dbReference>
<evidence type="ECO:0000256" key="1">
    <source>
        <dbReference type="ARBA" id="ARBA00004370"/>
    </source>
</evidence>
<dbReference type="PROSITE" id="PS51257">
    <property type="entry name" value="PROKAR_LIPOPROTEIN"/>
    <property type="match status" value="1"/>
</dbReference>
<feature type="domain" description="POTRA" evidence="6">
    <location>
        <begin position="41"/>
        <end position="115"/>
    </location>
</feature>
<dbReference type="InterPro" id="IPR010827">
    <property type="entry name" value="BamA/TamA_POTRA"/>
</dbReference>
<organism evidence="7 8">
    <name type="scientific">Chitinophaga caeni</name>
    <dbReference type="NCBI Taxonomy" id="2029983"/>
    <lineage>
        <taxon>Bacteria</taxon>
        <taxon>Pseudomonadati</taxon>
        <taxon>Bacteroidota</taxon>
        <taxon>Chitinophagia</taxon>
        <taxon>Chitinophagales</taxon>
        <taxon>Chitinophagaceae</taxon>
        <taxon>Chitinophaga</taxon>
    </lineage>
</organism>
<dbReference type="InterPro" id="IPR000184">
    <property type="entry name" value="Bac_surfAg_D15"/>
</dbReference>
<feature type="chain" id="PRO_5013171972" description="POTRA domain-containing protein" evidence="5">
    <location>
        <begin position="21"/>
        <end position="475"/>
    </location>
</feature>
<evidence type="ECO:0000256" key="3">
    <source>
        <dbReference type="ARBA" id="ARBA00022692"/>
    </source>
</evidence>
<feature type="signal peptide" evidence="5">
    <location>
        <begin position="1"/>
        <end position="20"/>
    </location>
</feature>
<dbReference type="KEGG" id="cbae:COR50_03370"/>
<dbReference type="GO" id="GO:0019867">
    <property type="term" value="C:outer membrane"/>
    <property type="evidence" value="ECO:0007669"/>
    <property type="project" value="InterPro"/>
</dbReference>
<evidence type="ECO:0000313" key="8">
    <source>
        <dbReference type="Proteomes" id="UP000220133"/>
    </source>
</evidence>
<dbReference type="InterPro" id="IPR034746">
    <property type="entry name" value="POTRA"/>
</dbReference>
<protein>
    <recommendedName>
        <fullName evidence="6">POTRA domain-containing protein</fullName>
    </recommendedName>
</protein>
<dbReference type="Gene3D" id="3.10.20.310">
    <property type="entry name" value="membrane protein fhac"/>
    <property type="match status" value="1"/>
</dbReference>
<dbReference type="AlphaFoldDB" id="A0A291QQR9"/>
<name>A0A291QQR9_9BACT</name>
<evidence type="ECO:0000256" key="5">
    <source>
        <dbReference type="SAM" id="SignalP"/>
    </source>
</evidence>
<keyword evidence="4" id="KW-0472">Membrane</keyword>
<evidence type="ECO:0000259" key="6">
    <source>
        <dbReference type="PROSITE" id="PS51779"/>
    </source>
</evidence>
<dbReference type="Gene3D" id="2.40.160.50">
    <property type="entry name" value="membrane protein fhac: a member of the omp85/tpsb transporter family"/>
    <property type="match status" value="1"/>
</dbReference>
<dbReference type="OrthoDB" id="9768717at2"/>
<evidence type="ECO:0000313" key="7">
    <source>
        <dbReference type="EMBL" id="ATL46287.1"/>
    </source>
</evidence>
<dbReference type="InterPro" id="IPR039910">
    <property type="entry name" value="D15-like"/>
</dbReference>
<dbReference type="Proteomes" id="UP000220133">
    <property type="component" value="Chromosome"/>
</dbReference>
<gene>
    <name evidence="7" type="ORF">COR50_03370</name>
</gene>
<evidence type="ECO:0000256" key="4">
    <source>
        <dbReference type="ARBA" id="ARBA00023136"/>
    </source>
</evidence>
<sequence>MNRIISLFLLLLFSCITTEAAVATVIPGTTGNKIVVPSSYFIIKKVRINGNKKTRSSIIMRELDFRANDTIYYKDLAATLEISKKRLLNTSLFLNVSLNVKNWDNNYADIVIDVWERWYTIAFPIFKLADRNFNQWWVEQKASLNRVNLGIKGFQDNLTGRNDELGLELQVGYTQKVILSYVLPYIDKNLQHGLGFVVSYSRNREVNDTTILNKQHFFKQDDFLRKQWLVGLQYTYRPAIRSQHRISLNYNYEYVSDSVAKVSPSYLGDGRTEVKYLELAYRFNYIDADSWVYPLKGTAFRAELTKAGLLGVSGLNYFKIRLKGTRYWELDKKFYAAAGARFEAKYGADQPYIAQKGMGYLEDYLRGLEYYVVDGTTLAIAKSTLRYELFNFKIRLPLVPKKFSAVPFRIFAKTYADAGYVYSKFPGDSFLDERFLYTGGFGLDIVSFYDACLRIEYSFNQLGQNGLFLHTKIDM</sequence>
<evidence type="ECO:0000256" key="2">
    <source>
        <dbReference type="ARBA" id="ARBA00022452"/>
    </source>
</evidence>
<dbReference type="EMBL" id="CP023777">
    <property type="protein sequence ID" value="ATL46287.1"/>
    <property type="molecule type" value="Genomic_DNA"/>
</dbReference>
<keyword evidence="2" id="KW-1134">Transmembrane beta strand</keyword>
<reference evidence="7 8" key="1">
    <citation type="submission" date="2017-10" db="EMBL/GenBank/DDBJ databases">
        <title>Paenichitinophaga pekingensis gen. nov., sp. nov., isolated from activated sludge.</title>
        <authorList>
            <person name="Jin D."/>
            <person name="Kong X."/>
            <person name="Deng Y."/>
            <person name="Bai Z."/>
        </authorList>
    </citation>
    <scope>NUCLEOTIDE SEQUENCE [LARGE SCALE GENOMIC DNA]</scope>
    <source>
        <strain evidence="7 8">13</strain>
    </source>
</reference>
<dbReference type="Pfam" id="PF01103">
    <property type="entry name" value="Omp85"/>
    <property type="match status" value="1"/>
</dbReference>
<accession>A0A291QQR9</accession>
<dbReference type="RefSeq" id="WP_098192675.1">
    <property type="nucleotide sequence ID" value="NZ_CP023777.1"/>
</dbReference>
<proteinExistence type="predicted"/>